<dbReference type="GO" id="GO:0008237">
    <property type="term" value="F:metallopeptidase activity"/>
    <property type="evidence" value="ECO:0007669"/>
    <property type="project" value="InterPro"/>
</dbReference>
<evidence type="ECO:0000259" key="3">
    <source>
        <dbReference type="Pfam" id="PF19289"/>
    </source>
</evidence>
<evidence type="ECO:0000313" key="5">
    <source>
        <dbReference type="EMBL" id="HGC41958.1"/>
    </source>
</evidence>
<dbReference type="Pfam" id="PF01523">
    <property type="entry name" value="PmbA_TldD_1st"/>
    <property type="match status" value="1"/>
</dbReference>
<comment type="similarity">
    <text evidence="1">Belongs to the peptidase U62 family.</text>
</comment>
<feature type="domain" description="Metalloprotease TldD/E central" evidence="4">
    <location>
        <begin position="118"/>
        <end position="219"/>
    </location>
</feature>
<dbReference type="InterPro" id="IPR036059">
    <property type="entry name" value="TldD/PmbA_sf"/>
</dbReference>
<dbReference type="PANTHER" id="PTHR43421:SF1">
    <property type="entry name" value="METALLOPROTEASE PMBA"/>
    <property type="match status" value="1"/>
</dbReference>
<evidence type="ECO:0000259" key="4">
    <source>
        <dbReference type="Pfam" id="PF19290"/>
    </source>
</evidence>
<dbReference type="PANTHER" id="PTHR43421">
    <property type="entry name" value="METALLOPROTEASE PMBA"/>
    <property type="match status" value="1"/>
</dbReference>
<reference evidence="5" key="1">
    <citation type="journal article" date="2020" name="mSystems">
        <title>Genome- and Community-Level Interaction Insights into Carbon Utilization and Element Cycling Functions of Hydrothermarchaeota in Hydrothermal Sediment.</title>
        <authorList>
            <person name="Zhou Z."/>
            <person name="Liu Y."/>
            <person name="Xu W."/>
            <person name="Pan J."/>
            <person name="Luo Z.H."/>
            <person name="Li M."/>
        </authorList>
    </citation>
    <scope>NUCLEOTIDE SEQUENCE</scope>
    <source>
        <strain evidence="5">SpSt-997</strain>
    </source>
</reference>
<organism evidence="5">
    <name type="scientific">Acidicaldus sp</name>
    <dbReference type="NCBI Taxonomy" id="1872105"/>
    <lineage>
        <taxon>Bacteria</taxon>
        <taxon>Pseudomonadati</taxon>
        <taxon>Pseudomonadota</taxon>
        <taxon>Alphaproteobacteria</taxon>
        <taxon>Acetobacterales</taxon>
        <taxon>Acetobacteraceae</taxon>
        <taxon>Acidicaldus</taxon>
    </lineage>
</organism>
<dbReference type="Pfam" id="PF19290">
    <property type="entry name" value="PmbA_TldD_2nd"/>
    <property type="match status" value="1"/>
</dbReference>
<evidence type="ECO:0000259" key="2">
    <source>
        <dbReference type="Pfam" id="PF01523"/>
    </source>
</evidence>
<dbReference type="InterPro" id="IPR045569">
    <property type="entry name" value="Metalloprtase-TldD/E_C"/>
</dbReference>
<gene>
    <name evidence="5" type="ORF">ENY07_01870</name>
</gene>
<protein>
    <submittedName>
        <fullName evidence="5">TldD/PmbA family protein</fullName>
    </submittedName>
</protein>
<accession>A0A8J4H8K8</accession>
<dbReference type="SUPFAM" id="SSF111283">
    <property type="entry name" value="Putative modulator of DNA gyrase, PmbA/TldD"/>
    <property type="match status" value="1"/>
</dbReference>
<sequence>MNPLEALADLLRAARAAGADAADAVLVRGGSVSVQRRLGRLEHVERAEARDLGLRVFIGRRSAIVSASTLDPAGFAELAARAIAMARVVPEDPFAGLAERPPPPAEAAPLDLLDAAEPAMETLIARAAAAEEAALAVPGVTNSEGAEASYGRSEIALVTSAGFAGTYARSSHGVSVTALAGSGTAMERDYDFSSAVHAGDLDDPAMLGRTAGERAVARLNPRRPKTARLPVVYDPRVAGSLLGHFASAINGASIARGTSFLKDRLGQAVFAAGITIHDDPRRKRGLRSRPFDGEGLPTAPATLVENGVLRSWLLDLRSARQLGLVSTGHAARGTSGPPGPAPSNLYLAPGAASPAALMADIREGLYVTELIGMGVNGLTGDYSRGASGFMIRDGALAEPVAEITIAGNLIEMFSHLRAADDLRFRRGTDAPTLRVEGMMLAGA</sequence>
<evidence type="ECO:0000256" key="1">
    <source>
        <dbReference type="ARBA" id="ARBA00005836"/>
    </source>
</evidence>
<dbReference type="GO" id="GO:0005829">
    <property type="term" value="C:cytosol"/>
    <property type="evidence" value="ECO:0007669"/>
    <property type="project" value="TreeGrafter"/>
</dbReference>
<name>A0A8J4H8K8_9PROT</name>
<feature type="domain" description="Metalloprotease TldD/E C-terminal" evidence="3">
    <location>
        <begin position="227"/>
        <end position="442"/>
    </location>
</feature>
<dbReference type="Pfam" id="PF19289">
    <property type="entry name" value="PmbA_TldD_3rd"/>
    <property type="match status" value="1"/>
</dbReference>
<dbReference type="InterPro" id="IPR002510">
    <property type="entry name" value="Metalloprtase-TldD/E_N"/>
</dbReference>
<dbReference type="InterPro" id="IPR035068">
    <property type="entry name" value="TldD/PmbA_N"/>
</dbReference>
<dbReference type="AlphaFoldDB" id="A0A8J4H8K8"/>
<feature type="domain" description="Metalloprotease TldD/E N-terminal" evidence="2">
    <location>
        <begin position="22"/>
        <end position="86"/>
    </location>
</feature>
<dbReference type="InterPro" id="IPR047657">
    <property type="entry name" value="PmbA"/>
</dbReference>
<proteinExistence type="inferred from homology"/>
<dbReference type="Gene3D" id="3.30.2290.10">
    <property type="entry name" value="PmbA/TldD superfamily"/>
    <property type="match status" value="1"/>
</dbReference>
<comment type="caution">
    <text evidence="5">The sequence shown here is derived from an EMBL/GenBank/DDBJ whole genome shotgun (WGS) entry which is preliminary data.</text>
</comment>
<dbReference type="GO" id="GO:0006508">
    <property type="term" value="P:proteolysis"/>
    <property type="evidence" value="ECO:0007669"/>
    <property type="project" value="InterPro"/>
</dbReference>
<dbReference type="InterPro" id="IPR045570">
    <property type="entry name" value="Metalloprtase-TldD/E_cen_dom"/>
</dbReference>
<dbReference type="EMBL" id="DTQM01000039">
    <property type="protein sequence ID" value="HGC41958.1"/>
    <property type="molecule type" value="Genomic_DNA"/>
</dbReference>